<evidence type="ECO:0000259" key="4">
    <source>
        <dbReference type="SMART" id="SM00382"/>
    </source>
</evidence>
<proteinExistence type="predicted"/>
<gene>
    <name evidence="5" type="primary">SPD1</name>
    <name evidence="5" type="ORF">AAHA92_26524</name>
</gene>
<dbReference type="PANTHER" id="PTHR20953:SF14">
    <property type="entry name" value="PROTEIN SEEDLING PLASTID DEVELOPMENT 1"/>
    <property type="match status" value="1"/>
</dbReference>
<dbReference type="SMART" id="SM00382">
    <property type="entry name" value="AAA"/>
    <property type="match status" value="1"/>
</dbReference>
<feature type="domain" description="AAA+ ATPase" evidence="4">
    <location>
        <begin position="219"/>
        <end position="353"/>
    </location>
</feature>
<dbReference type="InterPro" id="IPR058670">
    <property type="entry name" value="PTPase_dom"/>
</dbReference>
<organism evidence="5 6">
    <name type="scientific">Salvia divinorum</name>
    <name type="common">Maria pastora</name>
    <name type="synonym">Diviner's sage</name>
    <dbReference type="NCBI Taxonomy" id="28513"/>
    <lineage>
        <taxon>Eukaryota</taxon>
        <taxon>Viridiplantae</taxon>
        <taxon>Streptophyta</taxon>
        <taxon>Embryophyta</taxon>
        <taxon>Tracheophyta</taxon>
        <taxon>Spermatophyta</taxon>
        <taxon>Magnoliopsida</taxon>
        <taxon>eudicotyledons</taxon>
        <taxon>Gunneridae</taxon>
        <taxon>Pentapetalae</taxon>
        <taxon>asterids</taxon>
        <taxon>lamiids</taxon>
        <taxon>Lamiales</taxon>
        <taxon>Lamiaceae</taxon>
        <taxon>Nepetoideae</taxon>
        <taxon>Mentheae</taxon>
        <taxon>Salviinae</taxon>
        <taxon>Salvia</taxon>
        <taxon>Salvia subgen. Calosphace</taxon>
    </lineage>
</organism>
<keyword evidence="6" id="KW-1185">Reference proteome</keyword>
<keyword evidence="1" id="KW-0547">Nucleotide-binding</keyword>
<dbReference type="Gene3D" id="3.40.50.300">
    <property type="entry name" value="P-loop containing nucleotide triphosphate hydrolases"/>
    <property type="match status" value="1"/>
</dbReference>
<dbReference type="CDD" id="cd00009">
    <property type="entry name" value="AAA"/>
    <property type="match status" value="1"/>
</dbReference>
<evidence type="ECO:0000313" key="6">
    <source>
        <dbReference type="Proteomes" id="UP001567538"/>
    </source>
</evidence>
<reference evidence="5 6" key="1">
    <citation type="submission" date="2024-06" db="EMBL/GenBank/DDBJ databases">
        <title>A chromosome level genome sequence of Diviner's sage (Salvia divinorum).</title>
        <authorList>
            <person name="Ford S.A."/>
            <person name="Ro D.-K."/>
            <person name="Ness R.W."/>
            <person name="Phillips M.A."/>
        </authorList>
    </citation>
    <scope>NUCLEOTIDE SEQUENCE [LARGE SCALE GENOMIC DNA]</scope>
    <source>
        <strain evidence="5">SAF-2024a</strain>
        <tissue evidence="5">Leaf</tissue>
    </source>
</reference>
<dbReference type="Pfam" id="PF19568">
    <property type="entry name" value="Spore_III_AA"/>
    <property type="match status" value="1"/>
</dbReference>
<protein>
    <submittedName>
        <fullName evidence="5">Ribonucleotide reductase (RNR) inhibitor</fullName>
    </submittedName>
</protein>
<evidence type="ECO:0000256" key="1">
    <source>
        <dbReference type="ARBA" id="ARBA00022741"/>
    </source>
</evidence>
<dbReference type="SUPFAM" id="SSF52540">
    <property type="entry name" value="P-loop containing nucleoside triphosphate hydrolases"/>
    <property type="match status" value="1"/>
</dbReference>
<evidence type="ECO:0000256" key="2">
    <source>
        <dbReference type="ARBA" id="ARBA00022840"/>
    </source>
</evidence>
<sequence>MIALNSHFVLIDLHTSWCSAQQIPSSTFAYLQKSSGGASFSAAIRRARRGRGRISSSRAPSPDVRSPEIRRPTALGNGFSSASSNAAAASSSGRGGGDEVVSDMDLFLEIVPLRMREELLRDEKIGELIEVVMDLGRKPLARFPSGDSVISEEPVKPEDLLHAISKVGDFSDDNRSGINNSLHRISAIRNRKMQIIGLTCRVGRAVSGSAEIIRDLIESGGSILVIGPPGVGKTTLIRETARILADDQKKRVVIVDTSNEIGGDGDVPHSGIGRARRMQVPNVHLQHDVMIEAVENHMPQTIIIDEIGTELEALAASTIAQRGVQLVGTAHGITIESIIKNPSLQTLVGGIESVTLGDEEARKRKVQKTILERKGPPSFSCAVEIISKTECRVHHRLDATVDAILAGKSPLFEVRRVDPEENISTTPIQTTEDDHIRDAKVITSRKSKVIEVQEVEDEATIPLKLSEPAEEHHDRNVKLTKTDRKEHTNIVSDLEDEDYSRKPKKVRANASPLRKSYPLSVYTYEIQEADLLQVAAVMGLEEKLDVTDDIGSADAFLASSIEMKRNPWIRGVAKFHQLPVFVIKSTTMAQMVKAIRMILEMDSFTFTRKKSGSTFSDIEIEDDAPKRRPSLEEIDALEEVRLAIEYIVIPGGEPVELLPRRSDIVARQLELVKSYQLAVENSGTESNPRLQILPHKLGKKASSFVKVRVGRPCPAGEGGLGVARLPFLPE</sequence>
<dbReference type="Proteomes" id="UP001567538">
    <property type="component" value="Unassembled WGS sequence"/>
</dbReference>
<dbReference type="InterPro" id="IPR003593">
    <property type="entry name" value="AAA+_ATPase"/>
</dbReference>
<accession>A0ABD1GE80</accession>
<dbReference type="GO" id="GO:0005524">
    <property type="term" value="F:ATP binding"/>
    <property type="evidence" value="ECO:0007669"/>
    <property type="project" value="UniProtKB-KW"/>
</dbReference>
<feature type="compositionally biased region" description="Low complexity" evidence="3">
    <location>
        <begin position="74"/>
        <end position="92"/>
    </location>
</feature>
<dbReference type="Pfam" id="PF25516">
    <property type="entry name" value="PTPase"/>
    <property type="match status" value="1"/>
</dbReference>
<dbReference type="AlphaFoldDB" id="A0ABD1GE80"/>
<feature type="region of interest" description="Disordered" evidence="3">
    <location>
        <begin position="49"/>
        <end position="98"/>
    </location>
</feature>
<evidence type="ECO:0000313" key="5">
    <source>
        <dbReference type="EMBL" id="KAL1542425.1"/>
    </source>
</evidence>
<dbReference type="CDD" id="cd02645">
    <property type="entry name" value="R3H_AAA"/>
    <property type="match status" value="1"/>
</dbReference>
<dbReference type="FunFam" id="3.40.50.300:FF:001088">
    <property type="entry name" value="uncharacterized protein ycf45 isoform X2"/>
    <property type="match status" value="1"/>
</dbReference>
<evidence type="ECO:0000256" key="3">
    <source>
        <dbReference type="SAM" id="MobiDB-lite"/>
    </source>
</evidence>
<comment type="caution">
    <text evidence="5">The sequence shown here is derived from an EMBL/GenBank/DDBJ whole genome shotgun (WGS) entry which is preliminary data.</text>
</comment>
<name>A0ABD1GE80_SALDI</name>
<keyword evidence="2" id="KW-0067">ATP-binding</keyword>
<dbReference type="EMBL" id="JBEAFC010000009">
    <property type="protein sequence ID" value="KAL1542425.1"/>
    <property type="molecule type" value="Genomic_DNA"/>
</dbReference>
<dbReference type="InterPro" id="IPR045735">
    <property type="entry name" value="Spore_III_AA_AAA+_ATPase"/>
</dbReference>
<dbReference type="InterPro" id="IPR027417">
    <property type="entry name" value="P-loop_NTPase"/>
</dbReference>
<dbReference type="PANTHER" id="PTHR20953">
    <property type="entry name" value="KINASE-RELATED"/>
    <property type="match status" value="1"/>
</dbReference>
<dbReference type="InterPro" id="IPR034081">
    <property type="entry name" value="R3H_AAA"/>
</dbReference>